<reference evidence="11 12" key="1">
    <citation type="submission" date="2017-09" db="EMBL/GenBank/DDBJ databases">
        <title>Bloom of a denitrifying methanotroph, Candidatus Methylomirabilis limnetica, in a deep stratified lake.</title>
        <authorList>
            <person name="Graf J.S."/>
            <person name="Marchant H.K."/>
            <person name="Tienken D."/>
            <person name="Hach P.F."/>
            <person name="Brand A."/>
            <person name="Schubert C.J."/>
            <person name="Kuypers M.M."/>
            <person name="Milucka J."/>
        </authorList>
    </citation>
    <scope>NUCLEOTIDE SEQUENCE [LARGE SCALE GENOMIC DNA]</scope>
    <source>
        <strain evidence="11 12">Zug</strain>
    </source>
</reference>
<sequence length="416" mass="45090">MPFELFVGLRYLKARRGHAFISLITLISIGGVALGVMALIVVLAVMSGFERDLRSKILGTNAHLWIIRHGDRGVEEPAQTLVRVRDVPHVVAVSPFTYHQVMLSTGRGAGGAVLRGIDLDSAQEVTALTRSFTEVDPVRLKGPTEGSGWRLDPEGIIIGRALATNLGVGLGGRVNVISPFGNVLTPFGLAPRMRGFTVAGIFEMGMYEYDSALAYITIATAQQFFQMGQSVTGIEVKVDDLYKAKEVGAEIQRRLGFPYVARDWMQLHRNLFAALKLEKIAMFIILTMIVLVAAFNIVSTLTMKVMDKGAEIGILKSIGATSRSIMAIFMVEGLVIGLVGTLLGTAGGAIICKLQETYKIVSLQGDVYLLDSLPILMKGTDMVLIASSTLVLSFLATLYPSWRAAKLDPVVAIRYE</sequence>
<evidence type="ECO:0000256" key="3">
    <source>
        <dbReference type="ARBA" id="ARBA00022448"/>
    </source>
</evidence>
<dbReference type="EMBL" id="NVQC01000020">
    <property type="protein sequence ID" value="PTL35984.1"/>
    <property type="molecule type" value="Genomic_DNA"/>
</dbReference>
<dbReference type="NCBIfam" id="TIGR02212">
    <property type="entry name" value="lolCE"/>
    <property type="match status" value="1"/>
</dbReference>
<dbReference type="PANTHER" id="PTHR30489:SF0">
    <property type="entry name" value="LIPOPROTEIN-RELEASING SYSTEM TRANSMEMBRANE PROTEIN LOLE"/>
    <property type="match status" value="1"/>
</dbReference>
<keyword evidence="5 8" id="KW-0812">Transmembrane</keyword>
<evidence type="ECO:0000256" key="7">
    <source>
        <dbReference type="ARBA" id="ARBA00023136"/>
    </source>
</evidence>
<dbReference type="InterPro" id="IPR011925">
    <property type="entry name" value="LolCE_TM"/>
</dbReference>
<proteinExistence type="inferred from homology"/>
<comment type="caution">
    <text evidence="11">The sequence shown here is derived from an EMBL/GenBank/DDBJ whole genome shotgun (WGS) entry which is preliminary data.</text>
</comment>
<name>A0A2T4TXY5_9BACT</name>
<evidence type="ECO:0000313" key="11">
    <source>
        <dbReference type="EMBL" id="PTL35984.1"/>
    </source>
</evidence>
<dbReference type="InterPro" id="IPR025857">
    <property type="entry name" value="MacB_PCD"/>
</dbReference>
<organism evidence="11 12">
    <name type="scientific">Candidatus Methylomirabilis limnetica</name>
    <dbReference type="NCBI Taxonomy" id="2033718"/>
    <lineage>
        <taxon>Bacteria</taxon>
        <taxon>Candidatus Methylomirabilota</taxon>
        <taxon>Candidatus Methylomirabilia</taxon>
        <taxon>Candidatus Methylomirabilales</taxon>
        <taxon>Candidatus Methylomirabilaceae</taxon>
        <taxon>Candidatus Methylomirabilis</taxon>
    </lineage>
</organism>
<feature type="transmembrane region" description="Helical" evidence="8">
    <location>
        <begin position="382"/>
        <end position="402"/>
    </location>
</feature>
<dbReference type="InterPro" id="IPR003838">
    <property type="entry name" value="ABC3_permease_C"/>
</dbReference>
<evidence type="ECO:0000256" key="6">
    <source>
        <dbReference type="ARBA" id="ARBA00022989"/>
    </source>
</evidence>
<comment type="similarity">
    <text evidence="2">Belongs to the ABC-4 integral membrane protein family. LolC/E subfamily.</text>
</comment>
<feature type="transmembrane region" description="Helical" evidence="8">
    <location>
        <begin position="280"/>
        <end position="298"/>
    </location>
</feature>
<evidence type="ECO:0000256" key="5">
    <source>
        <dbReference type="ARBA" id="ARBA00022692"/>
    </source>
</evidence>
<evidence type="ECO:0000259" key="10">
    <source>
        <dbReference type="Pfam" id="PF12704"/>
    </source>
</evidence>
<evidence type="ECO:0000256" key="4">
    <source>
        <dbReference type="ARBA" id="ARBA00022475"/>
    </source>
</evidence>
<keyword evidence="11" id="KW-0449">Lipoprotein</keyword>
<comment type="subcellular location">
    <subcellularLocation>
        <location evidence="1">Cell membrane</location>
        <topology evidence="1">Multi-pass membrane protein</topology>
    </subcellularLocation>
</comment>
<evidence type="ECO:0000259" key="9">
    <source>
        <dbReference type="Pfam" id="PF02687"/>
    </source>
</evidence>
<dbReference type="OrthoDB" id="9808461at2"/>
<dbReference type="Pfam" id="PF12704">
    <property type="entry name" value="MacB_PCD"/>
    <property type="match status" value="1"/>
</dbReference>
<keyword evidence="3" id="KW-0813">Transport</keyword>
<feature type="transmembrane region" description="Helical" evidence="8">
    <location>
        <begin position="20"/>
        <end position="46"/>
    </location>
</feature>
<gene>
    <name evidence="11" type="ORF">CLG94_06730</name>
</gene>
<feature type="domain" description="MacB-like periplasmic core" evidence="10">
    <location>
        <begin position="25"/>
        <end position="253"/>
    </location>
</feature>
<dbReference type="Pfam" id="PF02687">
    <property type="entry name" value="FtsX"/>
    <property type="match status" value="1"/>
</dbReference>
<keyword evidence="6 8" id="KW-1133">Transmembrane helix</keyword>
<dbReference type="PANTHER" id="PTHR30489">
    <property type="entry name" value="LIPOPROTEIN-RELEASING SYSTEM TRANSMEMBRANE PROTEIN LOLE"/>
    <property type="match status" value="1"/>
</dbReference>
<dbReference type="GO" id="GO:0042953">
    <property type="term" value="P:lipoprotein transport"/>
    <property type="evidence" value="ECO:0007669"/>
    <property type="project" value="InterPro"/>
</dbReference>
<keyword evidence="7 8" id="KW-0472">Membrane</keyword>
<accession>A0A2T4TXY5</accession>
<reference evidence="12" key="2">
    <citation type="journal article" date="2018" name="Environ. Microbiol.">
        <title>Bloom of a denitrifying methanotroph, 'Candidatus Methylomirabilis limnetica', in a deep stratified lake.</title>
        <authorList>
            <person name="Graf J.S."/>
            <person name="Mayr M.J."/>
            <person name="Marchant H.K."/>
            <person name="Tienken D."/>
            <person name="Hach P.F."/>
            <person name="Brand A."/>
            <person name="Schubert C.J."/>
            <person name="Kuypers M.M."/>
            <person name="Milucka J."/>
        </authorList>
    </citation>
    <scope>NUCLEOTIDE SEQUENCE [LARGE SCALE GENOMIC DNA]</scope>
    <source>
        <strain evidence="12">Zug</strain>
    </source>
</reference>
<keyword evidence="12" id="KW-1185">Reference proteome</keyword>
<dbReference type="RefSeq" id="WP_107562106.1">
    <property type="nucleotide sequence ID" value="NZ_NVQC01000020.1"/>
</dbReference>
<feature type="transmembrane region" description="Helical" evidence="8">
    <location>
        <begin position="325"/>
        <end position="352"/>
    </location>
</feature>
<dbReference type="InterPro" id="IPR051447">
    <property type="entry name" value="Lipoprotein-release_system"/>
</dbReference>
<dbReference type="GO" id="GO:0098797">
    <property type="term" value="C:plasma membrane protein complex"/>
    <property type="evidence" value="ECO:0007669"/>
    <property type="project" value="TreeGrafter"/>
</dbReference>
<evidence type="ECO:0000256" key="8">
    <source>
        <dbReference type="SAM" id="Phobius"/>
    </source>
</evidence>
<feature type="domain" description="ABC3 transporter permease C-terminal" evidence="9">
    <location>
        <begin position="283"/>
        <end position="409"/>
    </location>
</feature>
<dbReference type="GO" id="GO:0044874">
    <property type="term" value="P:lipoprotein localization to outer membrane"/>
    <property type="evidence" value="ECO:0007669"/>
    <property type="project" value="TreeGrafter"/>
</dbReference>
<keyword evidence="4" id="KW-1003">Cell membrane</keyword>
<evidence type="ECO:0000256" key="2">
    <source>
        <dbReference type="ARBA" id="ARBA00005236"/>
    </source>
</evidence>
<evidence type="ECO:0000313" key="12">
    <source>
        <dbReference type="Proteomes" id="UP000241436"/>
    </source>
</evidence>
<dbReference type="Proteomes" id="UP000241436">
    <property type="component" value="Unassembled WGS sequence"/>
</dbReference>
<protein>
    <submittedName>
        <fullName evidence="11">Lipoprotein-releasing system transmembrane subunit LolC</fullName>
    </submittedName>
</protein>
<evidence type="ECO:0000256" key="1">
    <source>
        <dbReference type="ARBA" id="ARBA00004651"/>
    </source>
</evidence>
<dbReference type="AlphaFoldDB" id="A0A2T4TXY5"/>